<dbReference type="GO" id="GO:0070939">
    <property type="term" value="C:Dsl1/NZR complex"/>
    <property type="evidence" value="ECO:0007669"/>
    <property type="project" value="InterPro"/>
</dbReference>
<dbReference type="InterPro" id="IPR042044">
    <property type="entry name" value="EXOC6PINT-1/Sec15/Tip20_C_dom2"/>
</dbReference>
<dbReference type="EMBL" id="WIUZ02000006">
    <property type="protein sequence ID" value="KAF9786048.1"/>
    <property type="molecule type" value="Genomic_DNA"/>
</dbReference>
<keyword evidence="2" id="KW-1185">Reference proteome</keyword>
<sequence>MSAAEIKALMQPPSVEHAQAITLQWLNDQFPTFDQLQDADDLEQLVQRSASEAEQLRTQVDAQLASSQDLVDSITAQTLRDANGYLETVQELGLIRDSLSDELSYLSNELVSSMSGPDRQPTLLEELETLQRNLKELESVKSYVQVIHRALYLSEAAIRQAQNFSSHSSVSDYGLLQTFVSQLVEKCAVVDHSLGQQPLHLVLFLQNVRDRTWADIKTGLFMSMTTVSEKLGWPVKVDYPGARVEDRKAFECIFLDLLKLQDLGEQLGVPRAEGLYSIQALVHPIALRFKFHFEGQRPTNQLDKPEWYFTHILNVVHDQRPFIESVVQRLLNSTKHKNINAWREFVLLLLPVVTRKLKRSMPSLLPHPPVLAHTIYQSISFDAALREEGFDLSGTTAEITQGKSEWKGVSDTVLGKSGWFTAWLHGEKQFALDQYHTSLTSGDPWRMVDDQGDESGQEHDLRPTNSARRIKALFEQVTDRYSALPDVGQRLDFLTTVQLPILDLYRLRISSFLDGFESVSASFVRVVPGAISRDPSRSGGENSVKRETTGVAGAQKLCKAFVSTKYVVKAMQGWGDEVFFLELWQDIINNSNLRVRADEDKLMPIPPPPARGAKSDKGSIFDKLIEDYDALAERAEDMVLQHVCGEVEIELKGHFFSHSSGIHEDPAVESHLRGNYEIEIPSTLMSPVSLLSSYLAYFQSSLSTRVLADLYRKIAGRISNVILEKMVLQRGIGMIGLKEGRAVATECEVWLETSRASLSGGGGRGVSRLVEGPWRRLVQAGRLLALQGPEWERIKGLTFGTTTDEDWERGILEVMGFSELRRDEVQIVLRTRAGS</sequence>
<dbReference type="GO" id="GO:0060628">
    <property type="term" value="P:regulation of ER to Golgi vesicle-mediated transport"/>
    <property type="evidence" value="ECO:0007669"/>
    <property type="project" value="TreeGrafter"/>
</dbReference>
<protein>
    <submittedName>
        <fullName evidence="1">TIP-1 family-domain-containing protein</fullName>
    </submittedName>
</protein>
<dbReference type="GO" id="GO:0006888">
    <property type="term" value="P:endoplasmic reticulum to Golgi vesicle-mediated transport"/>
    <property type="evidence" value="ECO:0007669"/>
    <property type="project" value="InterPro"/>
</dbReference>
<dbReference type="GO" id="GO:0006890">
    <property type="term" value="P:retrograde vesicle-mediated transport, Golgi to endoplasmic reticulum"/>
    <property type="evidence" value="ECO:0007669"/>
    <property type="project" value="InterPro"/>
</dbReference>
<comment type="caution">
    <text evidence="1">The sequence shown here is derived from an EMBL/GenBank/DDBJ whole genome shotgun (WGS) entry which is preliminary data.</text>
</comment>
<reference evidence="1" key="2">
    <citation type="submission" date="2020-11" db="EMBL/GenBank/DDBJ databases">
        <authorList>
            <consortium name="DOE Joint Genome Institute"/>
            <person name="Kuo A."/>
            <person name="Miyauchi S."/>
            <person name="Kiss E."/>
            <person name="Drula E."/>
            <person name="Kohler A."/>
            <person name="Sanchez-Garcia M."/>
            <person name="Andreopoulos B."/>
            <person name="Barry K.W."/>
            <person name="Bonito G."/>
            <person name="Buee M."/>
            <person name="Carver A."/>
            <person name="Chen C."/>
            <person name="Cichocki N."/>
            <person name="Clum A."/>
            <person name="Culley D."/>
            <person name="Crous P.W."/>
            <person name="Fauchery L."/>
            <person name="Girlanda M."/>
            <person name="Hayes R."/>
            <person name="Keri Z."/>
            <person name="Labutti K."/>
            <person name="Lipzen A."/>
            <person name="Lombard V."/>
            <person name="Magnuson J."/>
            <person name="Maillard F."/>
            <person name="Morin E."/>
            <person name="Murat C."/>
            <person name="Nolan M."/>
            <person name="Ohm R."/>
            <person name="Pangilinan J."/>
            <person name="Pereira M."/>
            <person name="Perotto S."/>
            <person name="Peter M."/>
            <person name="Riley R."/>
            <person name="Sitrit Y."/>
            <person name="Stielow B."/>
            <person name="Szollosi G."/>
            <person name="Zifcakova L."/>
            <person name="Stursova M."/>
            <person name="Spatafora J.W."/>
            <person name="Tedersoo L."/>
            <person name="Vaario L.-M."/>
            <person name="Yamada A."/>
            <person name="Yan M."/>
            <person name="Wang P."/>
            <person name="Xu J."/>
            <person name="Bruns T."/>
            <person name="Baldrian P."/>
            <person name="Vilgalys R."/>
            <person name="Henrissat B."/>
            <person name="Grigoriev I.V."/>
            <person name="Hibbett D."/>
            <person name="Nagy L.G."/>
            <person name="Martin F.M."/>
        </authorList>
    </citation>
    <scope>NUCLEOTIDE SEQUENCE</scope>
    <source>
        <strain evidence="1">UH-Tt-Lm1</strain>
    </source>
</reference>
<evidence type="ECO:0000313" key="2">
    <source>
        <dbReference type="Proteomes" id="UP000736335"/>
    </source>
</evidence>
<dbReference type="PANTHER" id="PTHR13520">
    <property type="entry name" value="RAD50-INTERACTING PROTEIN 1 RINT-1"/>
    <property type="match status" value="1"/>
</dbReference>
<name>A0A9P6HIE4_9AGAM</name>
<dbReference type="AlphaFoldDB" id="A0A9P6HIE4"/>
<reference evidence="1" key="1">
    <citation type="journal article" date="2020" name="Nat. Commun.">
        <title>Large-scale genome sequencing of mycorrhizal fungi provides insights into the early evolution of symbiotic traits.</title>
        <authorList>
            <person name="Miyauchi S."/>
            <person name="Kiss E."/>
            <person name="Kuo A."/>
            <person name="Drula E."/>
            <person name="Kohler A."/>
            <person name="Sanchez-Garcia M."/>
            <person name="Morin E."/>
            <person name="Andreopoulos B."/>
            <person name="Barry K.W."/>
            <person name="Bonito G."/>
            <person name="Buee M."/>
            <person name="Carver A."/>
            <person name="Chen C."/>
            <person name="Cichocki N."/>
            <person name="Clum A."/>
            <person name="Culley D."/>
            <person name="Crous P.W."/>
            <person name="Fauchery L."/>
            <person name="Girlanda M."/>
            <person name="Hayes R.D."/>
            <person name="Keri Z."/>
            <person name="LaButti K."/>
            <person name="Lipzen A."/>
            <person name="Lombard V."/>
            <person name="Magnuson J."/>
            <person name="Maillard F."/>
            <person name="Murat C."/>
            <person name="Nolan M."/>
            <person name="Ohm R.A."/>
            <person name="Pangilinan J."/>
            <person name="Pereira M.F."/>
            <person name="Perotto S."/>
            <person name="Peter M."/>
            <person name="Pfister S."/>
            <person name="Riley R."/>
            <person name="Sitrit Y."/>
            <person name="Stielow J.B."/>
            <person name="Szollosi G."/>
            <person name="Zifcakova L."/>
            <person name="Stursova M."/>
            <person name="Spatafora J.W."/>
            <person name="Tedersoo L."/>
            <person name="Vaario L.M."/>
            <person name="Yamada A."/>
            <person name="Yan M."/>
            <person name="Wang P."/>
            <person name="Xu J."/>
            <person name="Bruns T."/>
            <person name="Baldrian P."/>
            <person name="Vilgalys R."/>
            <person name="Dunand C."/>
            <person name="Henrissat B."/>
            <person name="Grigoriev I.V."/>
            <person name="Hibbett D."/>
            <person name="Nagy L.G."/>
            <person name="Martin F.M."/>
        </authorList>
    </citation>
    <scope>NUCLEOTIDE SEQUENCE</scope>
    <source>
        <strain evidence="1">UH-Tt-Lm1</strain>
    </source>
</reference>
<evidence type="ECO:0000313" key="1">
    <source>
        <dbReference type="EMBL" id="KAF9786048.1"/>
    </source>
</evidence>
<dbReference type="Gene3D" id="1.20.58.670">
    <property type="entry name" value="Dsl1p vesicle tethering complex, Tip20p subunit, domain D"/>
    <property type="match status" value="1"/>
</dbReference>
<dbReference type="InterPro" id="IPR042042">
    <property type="entry name" value="Tip20p_domB"/>
</dbReference>
<dbReference type="PANTHER" id="PTHR13520:SF0">
    <property type="entry name" value="RAD50-INTERACTING PROTEIN 1"/>
    <property type="match status" value="1"/>
</dbReference>
<dbReference type="Gene3D" id="1.20.58.1420">
    <property type="entry name" value="Dsl1p vesicle tethering complex, Tip20p subunit, domain B"/>
    <property type="match status" value="1"/>
</dbReference>
<dbReference type="OrthoDB" id="407410at2759"/>
<dbReference type="InterPro" id="IPR007528">
    <property type="entry name" value="RINT1_Tip20"/>
</dbReference>
<gene>
    <name evidence="1" type="ORF">BJ322DRAFT_1107913</name>
</gene>
<organism evidence="1 2">
    <name type="scientific">Thelephora terrestris</name>
    <dbReference type="NCBI Taxonomy" id="56493"/>
    <lineage>
        <taxon>Eukaryota</taxon>
        <taxon>Fungi</taxon>
        <taxon>Dikarya</taxon>
        <taxon>Basidiomycota</taxon>
        <taxon>Agaricomycotina</taxon>
        <taxon>Agaricomycetes</taxon>
        <taxon>Thelephorales</taxon>
        <taxon>Thelephoraceae</taxon>
        <taxon>Thelephora</taxon>
    </lineage>
</organism>
<dbReference type="Proteomes" id="UP000736335">
    <property type="component" value="Unassembled WGS sequence"/>
</dbReference>
<dbReference type="PROSITE" id="PS51386">
    <property type="entry name" value="RINT1_TIP20"/>
    <property type="match status" value="1"/>
</dbReference>
<dbReference type="Pfam" id="PF04437">
    <property type="entry name" value="RINT1_TIP1"/>
    <property type="match status" value="1"/>
</dbReference>
<proteinExistence type="predicted"/>
<accession>A0A9P6HIE4</accession>